<dbReference type="PANTHER" id="PTHR30388">
    <property type="entry name" value="ALDEHYDE OXIDOREDUCTASE MOLYBDENUM COFACTOR ASSEMBLY PROTEIN"/>
    <property type="match status" value="1"/>
</dbReference>
<feature type="domain" description="XdhC Rossmann" evidence="2">
    <location>
        <begin position="51"/>
        <end position="188"/>
    </location>
</feature>
<dbReference type="Pfam" id="PF02625">
    <property type="entry name" value="XdhC_CoxI"/>
    <property type="match status" value="1"/>
</dbReference>
<dbReference type="InterPro" id="IPR003777">
    <property type="entry name" value="XdhC_CoxI"/>
</dbReference>
<dbReference type="InterPro" id="IPR052698">
    <property type="entry name" value="MoCofactor_Util/Proc"/>
</dbReference>
<evidence type="ECO:0000313" key="4">
    <source>
        <dbReference type="Proteomes" id="UP000515960"/>
    </source>
</evidence>
<name>A0A7G9B6U5_9FIRM</name>
<dbReference type="RefSeq" id="WP_187333729.1">
    <property type="nucleotide sequence ID" value="NZ_CP060490.1"/>
</dbReference>
<organism evidence="3 4">
    <name type="scientific">Oscillibacter hominis</name>
    <dbReference type="NCBI Taxonomy" id="2763056"/>
    <lineage>
        <taxon>Bacteria</taxon>
        <taxon>Bacillati</taxon>
        <taxon>Bacillota</taxon>
        <taxon>Clostridia</taxon>
        <taxon>Eubacteriales</taxon>
        <taxon>Oscillospiraceae</taxon>
        <taxon>Oscillibacter</taxon>
    </lineage>
</organism>
<feature type="domain" description="XdhC- CoxI" evidence="1">
    <location>
        <begin position="210"/>
        <end position="275"/>
    </location>
</feature>
<dbReference type="Gene3D" id="3.40.50.720">
    <property type="entry name" value="NAD(P)-binding Rossmann-like Domain"/>
    <property type="match status" value="1"/>
</dbReference>
<dbReference type="KEGG" id="ohi:H8790_04470"/>
<accession>A0A7G9B6U5</accession>
<sequence>MEPRLFYLDLIQRLSAQGTCSVYTDPATGEKGYAPFPGALCQELSVKPEVHLLGGGHVSAALCTLLHTLDWRVSVQDDRPEFVTEQRFPHARRLCAPFDPLPPFRDGDYAVILTRGHQDDYACLRQLLRRRCGYLGMIGSRSKVAATAQRLREDGFTPEEIAGVHSPVGLRIGAQTPEEIAVSIAAELIQVFRASPRDYLERPISEALKAQNGPLVMATVLEKTGSSPRGAGARMLVGPDGSITGTIGGGAVEAAAIREAASLCGSACPQIRTYDLSNGAAATLGMICGGRIRVLFEPLNL</sequence>
<dbReference type="PANTHER" id="PTHR30388:SF6">
    <property type="entry name" value="XANTHINE DEHYDROGENASE SUBUNIT A-RELATED"/>
    <property type="match status" value="1"/>
</dbReference>
<keyword evidence="4" id="KW-1185">Reference proteome</keyword>
<reference evidence="3 4" key="1">
    <citation type="submission" date="2020-08" db="EMBL/GenBank/DDBJ databases">
        <authorList>
            <person name="Liu C."/>
            <person name="Sun Q."/>
        </authorList>
    </citation>
    <scope>NUCLEOTIDE SEQUENCE [LARGE SCALE GENOMIC DNA]</scope>
    <source>
        <strain evidence="3 4">NSJ-62</strain>
    </source>
</reference>
<dbReference type="Proteomes" id="UP000515960">
    <property type="component" value="Chromosome"/>
</dbReference>
<dbReference type="EMBL" id="CP060490">
    <property type="protein sequence ID" value="QNL45276.1"/>
    <property type="molecule type" value="Genomic_DNA"/>
</dbReference>
<dbReference type="Pfam" id="PF13478">
    <property type="entry name" value="XdhC_C"/>
    <property type="match status" value="1"/>
</dbReference>
<evidence type="ECO:0000259" key="2">
    <source>
        <dbReference type="Pfam" id="PF13478"/>
    </source>
</evidence>
<proteinExistence type="predicted"/>
<evidence type="ECO:0000313" key="3">
    <source>
        <dbReference type="EMBL" id="QNL45276.1"/>
    </source>
</evidence>
<protein>
    <submittedName>
        <fullName evidence="3">XdhC family protein</fullName>
    </submittedName>
</protein>
<dbReference type="InterPro" id="IPR027051">
    <property type="entry name" value="XdhC_Rossmann_dom"/>
</dbReference>
<dbReference type="AlphaFoldDB" id="A0A7G9B6U5"/>
<evidence type="ECO:0000259" key="1">
    <source>
        <dbReference type="Pfam" id="PF02625"/>
    </source>
</evidence>
<gene>
    <name evidence="3" type="ORF">H8790_04470</name>
</gene>